<dbReference type="AlphaFoldDB" id="K0PFS6"/>
<reference evidence="3 4" key="1">
    <citation type="journal article" date="2013" name="Genome Announc.">
        <title>Draft Genome Sequence of Rhizobium mesoamericanum STM3625, a Nitrogen-Fixing Symbiont of Mimosa pudica Isolated in French Guiana (South America).</title>
        <authorList>
            <person name="Moulin L."/>
            <person name="Mornico D."/>
            <person name="Melkonian R."/>
            <person name="Klonowska A."/>
        </authorList>
    </citation>
    <scope>NUCLEOTIDE SEQUENCE [LARGE SCALE GENOMIC DNA]</scope>
    <source>
        <strain evidence="3 4">STM3625</strain>
    </source>
</reference>
<dbReference type="InterPro" id="IPR006015">
    <property type="entry name" value="Universal_stress_UspA"/>
</dbReference>
<evidence type="ECO:0000259" key="2">
    <source>
        <dbReference type="Pfam" id="PF00582"/>
    </source>
</evidence>
<dbReference type="HOGENOM" id="CLU_049301_11_0_5"/>
<dbReference type="Proteomes" id="UP000009319">
    <property type="component" value="Unassembled WGS sequence"/>
</dbReference>
<organism evidence="3 4">
    <name type="scientific">Rhizobium mesoamericanum STM3625</name>
    <dbReference type="NCBI Taxonomy" id="1211777"/>
    <lineage>
        <taxon>Bacteria</taxon>
        <taxon>Pseudomonadati</taxon>
        <taxon>Pseudomonadota</taxon>
        <taxon>Alphaproteobacteria</taxon>
        <taxon>Hyphomicrobiales</taxon>
        <taxon>Rhizobiaceae</taxon>
        <taxon>Rhizobium/Agrobacterium group</taxon>
        <taxon>Rhizobium</taxon>
    </lineage>
</organism>
<dbReference type="SUPFAM" id="SSF52402">
    <property type="entry name" value="Adenine nucleotide alpha hydrolases-like"/>
    <property type="match status" value="1"/>
</dbReference>
<gene>
    <name evidence="3" type="ORF">BN77_2497</name>
</gene>
<comment type="caution">
    <text evidence="3">The sequence shown here is derived from an EMBL/GenBank/DDBJ whole genome shotgun (WGS) entry which is preliminary data.</text>
</comment>
<dbReference type="PANTHER" id="PTHR46268">
    <property type="entry name" value="STRESS RESPONSE PROTEIN NHAX"/>
    <property type="match status" value="1"/>
</dbReference>
<comment type="similarity">
    <text evidence="1">Belongs to the universal stress protein A family.</text>
</comment>
<evidence type="ECO:0000313" key="3">
    <source>
        <dbReference type="EMBL" id="CCM75351.1"/>
    </source>
</evidence>
<feature type="domain" description="UspA" evidence="2">
    <location>
        <begin position="1"/>
        <end position="145"/>
    </location>
</feature>
<dbReference type="InterPro" id="IPR006016">
    <property type="entry name" value="UspA"/>
</dbReference>
<name>K0PFS6_9HYPH</name>
<dbReference type="Gene3D" id="3.40.50.620">
    <property type="entry name" value="HUPs"/>
    <property type="match status" value="1"/>
</dbReference>
<dbReference type="PANTHER" id="PTHR46268:SF15">
    <property type="entry name" value="UNIVERSAL STRESS PROTEIN HP_0031"/>
    <property type="match status" value="1"/>
</dbReference>
<dbReference type="EMBL" id="CANI01000013">
    <property type="protein sequence ID" value="CCM75351.1"/>
    <property type="molecule type" value="Genomic_DNA"/>
</dbReference>
<proteinExistence type="inferred from homology"/>
<dbReference type="InterPro" id="IPR014729">
    <property type="entry name" value="Rossmann-like_a/b/a_fold"/>
</dbReference>
<sequence length="145" mass="15752">MFAKILIPTDGSRLAVTAAENAVAFARDANASVVFVCVIEPFRIFTTDSDKLASSREAYDRLSDEQAVQFLKDVELRARHQGVTCYTVKQRSEEVHQAIIETAVLHGCDLIAMGSHGRGGAAALILGSVTNKVLSHSHIPVLVYR</sequence>
<dbReference type="STRING" id="1211777.BN77_2497"/>
<accession>K0PFS6</accession>
<dbReference type="CDD" id="cd00293">
    <property type="entry name" value="USP-like"/>
    <property type="match status" value="1"/>
</dbReference>
<keyword evidence="4" id="KW-1185">Reference proteome</keyword>
<dbReference type="Pfam" id="PF00582">
    <property type="entry name" value="Usp"/>
    <property type="match status" value="1"/>
</dbReference>
<evidence type="ECO:0000256" key="1">
    <source>
        <dbReference type="ARBA" id="ARBA00008791"/>
    </source>
</evidence>
<dbReference type="PRINTS" id="PR01438">
    <property type="entry name" value="UNVRSLSTRESS"/>
</dbReference>
<dbReference type="RefSeq" id="WP_007532003.1">
    <property type="nucleotide sequence ID" value="NZ_HF536772.1"/>
</dbReference>
<evidence type="ECO:0000313" key="4">
    <source>
        <dbReference type="Proteomes" id="UP000009319"/>
    </source>
</evidence>
<protein>
    <submittedName>
        <fullName evidence="3">Putative universal stress protein</fullName>
    </submittedName>
</protein>
<dbReference type="eggNOG" id="COG0589">
    <property type="taxonomic scope" value="Bacteria"/>
</dbReference>